<accession>A0A521CLA5</accession>
<dbReference type="Pfam" id="PF12833">
    <property type="entry name" value="HTH_18"/>
    <property type="match status" value="1"/>
</dbReference>
<evidence type="ECO:0000256" key="3">
    <source>
        <dbReference type="ARBA" id="ARBA00023163"/>
    </source>
</evidence>
<gene>
    <name evidence="5" type="ORF">SAMN06265348_10438</name>
</gene>
<keyword evidence="1" id="KW-0805">Transcription regulation</keyword>
<keyword evidence="6" id="KW-1185">Reference proteome</keyword>
<dbReference type="InterPro" id="IPR018060">
    <property type="entry name" value="HTH_AraC"/>
</dbReference>
<dbReference type="PROSITE" id="PS01124">
    <property type="entry name" value="HTH_ARAC_FAMILY_2"/>
    <property type="match status" value="1"/>
</dbReference>
<keyword evidence="2 5" id="KW-0238">DNA-binding</keyword>
<dbReference type="InterPro" id="IPR020449">
    <property type="entry name" value="Tscrpt_reg_AraC-type_HTH"/>
</dbReference>
<dbReference type="Gene3D" id="1.10.10.60">
    <property type="entry name" value="Homeodomain-like"/>
    <property type="match status" value="1"/>
</dbReference>
<dbReference type="PRINTS" id="PR00032">
    <property type="entry name" value="HTHARAC"/>
</dbReference>
<dbReference type="SUPFAM" id="SSF51215">
    <property type="entry name" value="Regulatory protein AraC"/>
    <property type="match status" value="1"/>
</dbReference>
<dbReference type="Proteomes" id="UP000320300">
    <property type="component" value="Unassembled WGS sequence"/>
</dbReference>
<proteinExistence type="predicted"/>
<name>A0A521CLA5_9SPHI</name>
<protein>
    <submittedName>
        <fullName evidence="5">AraC-type DNA-binding protein</fullName>
    </submittedName>
</protein>
<dbReference type="InterPro" id="IPR009057">
    <property type="entry name" value="Homeodomain-like_sf"/>
</dbReference>
<dbReference type="RefSeq" id="WP_142527756.1">
    <property type="nucleotide sequence ID" value="NZ_CBCSJO010000001.1"/>
</dbReference>
<dbReference type="EMBL" id="FXTN01000004">
    <property type="protein sequence ID" value="SMO60226.1"/>
    <property type="molecule type" value="Genomic_DNA"/>
</dbReference>
<dbReference type="SMART" id="SM00342">
    <property type="entry name" value="HTH_ARAC"/>
    <property type="match status" value="1"/>
</dbReference>
<dbReference type="PANTHER" id="PTHR43280:SF32">
    <property type="entry name" value="TRANSCRIPTIONAL REGULATORY PROTEIN"/>
    <property type="match status" value="1"/>
</dbReference>
<dbReference type="SUPFAM" id="SSF46689">
    <property type="entry name" value="Homeodomain-like"/>
    <property type="match status" value="1"/>
</dbReference>
<dbReference type="OrthoDB" id="1007667at2"/>
<evidence type="ECO:0000256" key="1">
    <source>
        <dbReference type="ARBA" id="ARBA00023015"/>
    </source>
</evidence>
<dbReference type="InterPro" id="IPR037923">
    <property type="entry name" value="HTH-like"/>
</dbReference>
<evidence type="ECO:0000313" key="5">
    <source>
        <dbReference type="EMBL" id="SMO60226.1"/>
    </source>
</evidence>
<evidence type="ECO:0000256" key="2">
    <source>
        <dbReference type="ARBA" id="ARBA00023125"/>
    </source>
</evidence>
<dbReference type="GO" id="GO:0003700">
    <property type="term" value="F:DNA-binding transcription factor activity"/>
    <property type="evidence" value="ECO:0007669"/>
    <property type="project" value="InterPro"/>
</dbReference>
<feature type="domain" description="HTH araC/xylS-type" evidence="4">
    <location>
        <begin position="196"/>
        <end position="294"/>
    </location>
</feature>
<dbReference type="PANTHER" id="PTHR43280">
    <property type="entry name" value="ARAC-FAMILY TRANSCRIPTIONAL REGULATOR"/>
    <property type="match status" value="1"/>
</dbReference>
<dbReference type="GO" id="GO:0043565">
    <property type="term" value="F:sequence-specific DNA binding"/>
    <property type="evidence" value="ECO:0007669"/>
    <property type="project" value="InterPro"/>
</dbReference>
<reference evidence="5 6" key="1">
    <citation type="submission" date="2017-05" db="EMBL/GenBank/DDBJ databases">
        <authorList>
            <person name="Varghese N."/>
            <person name="Submissions S."/>
        </authorList>
    </citation>
    <scope>NUCLEOTIDE SEQUENCE [LARGE SCALE GENOMIC DNA]</scope>
    <source>
        <strain evidence="5 6">DSM 19036</strain>
    </source>
</reference>
<organism evidence="5 6">
    <name type="scientific">Pedobacter westerhofensis</name>
    <dbReference type="NCBI Taxonomy" id="425512"/>
    <lineage>
        <taxon>Bacteria</taxon>
        <taxon>Pseudomonadati</taxon>
        <taxon>Bacteroidota</taxon>
        <taxon>Sphingobacteriia</taxon>
        <taxon>Sphingobacteriales</taxon>
        <taxon>Sphingobacteriaceae</taxon>
        <taxon>Pedobacter</taxon>
    </lineage>
</organism>
<sequence>MEQTIPLPFSLNKIKDLALTAAVPAVTGGFDIRFENTIHTYHVPVKSGEYELVLCLRGSYKKTIGPFVFDVYPHSIHLISPAYIHSSAEASEDLLIYRLVFRKEFLTNDFFKENTVDNLLELNPDYPPIYGITEQHFIAIRALYERIRHESQVENAFQQSMIRLMVMELLYEMNRACEKCLMNSTRHLSRQYQLVNQFKKLVQEKFLTLKTVQEYASLMFVSAKHLTEIVKNETGQNALQIIHNRIFLEAQYLLSSSSLSVKEIADQLKFDNSSHFSRFFKKSAGLNPSQFKNGL</sequence>
<evidence type="ECO:0000313" key="6">
    <source>
        <dbReference type="Proteomes" id="UP000320300"/>
    </source>
</evidence>
<dbReference type="AlphaFoldDB" id="A0A521CLA5"/>
<keyword evidence="3" id="KW-0804">Transcription</keyword>
<evidence type="ECO:0000259" key="4">
    <source>
        <dbReference type="PROSITE" id="PS01124"/>
    </source>
</evidence>